<evidence type="ECO:0000313" key="8">
    <source>
        <dbReference type="EMBL" id="URE08194.1"/>
    </source>
</evidence>
<name>A0A9E7K8F3_9LILI</name>
<dbReference type="InterPro" id="IPR006447">
    <property type="entry name" value="Myb_dom_plants"/>
</dbReference>
<keyword evidence="2" id="KW-0805">Transcription regulation</keyword>
<dbReference type="GO" id="GO:0003677">
    <property type="term" value="F:DNA binding"/>
    <property type="evidence" value="ECO:0007669"/>
    <property type="project" value="UniProtKB-KW"/>
</dbReference>
<keyword evidence="9" id="KW-1185">Reference proteome</keyword>
<evidence type="ECO:0000256" key="6">
    <source>
        <dbReference type="SAM" id="MobiDB-lite"/>
    </source>
</evidence>
<dbReference type="InterPro" id="IPR044787">
    <property type="entry name" value="HHO5-like"/>
</dbReference>
<dbReference type="PANTHER" id="PTHR31003:SF3">
    <property type="entry name" value="HOMEODOMAIN-LIKE SUPERFAMILY PROTEIN-RELATED"/>
    <property type="match status" value="1"/>
</dbReference>
<dbReference type="InterPro" id="IPR009057">
    <property type="entry name" value="Homeodomain-like_sf"/>
</dbReference>
<feature type="domain" description="HTH myb-type" evidence="7">
    <location>
        <begin position="272"/>
        <end position="326"/>
    </location>
</feature>
<dbReference type="PROSITE" id="PS51294">
    <property type="entry name" value="HTH_MYB"/>
    <property type="match status" value="1"/>
</dbReference>
<organism evidence="8 9">
    <name type="scientific">Musa troglodytarum</name>
    <name type="common">fe'i banana</name>
    <dbReference type="NCBI Taxonomy" id="320322"/>
    <lineage>
        <taxon>Eukaryota</taxon>
        <taxon>Viridiplantae</taxon>
        <taxon>Streptophyta</taxon>
        <taxon>Embryophyta</taxon>
        <taxon>Tracheophyta</taxon>
        <taxon>Spermatophyta</taxon>
        <taxon>Magnoliopsida</taxon>
        <taxon>Liliopsida</taxon>
        <taxon>Zingiberales</taxon>
        <taxon>Musaceae</taxon>
        <taxon>Musa</taxon>
    </lineage>
</organism>
<gene>
    <name evidence="8" type="ORF">MUK42_04535</name>
</gene>
<evidence type="ECO:0000256" key="4">
    <source>
        <dbReference type="ARBA" id="ARBA00023163"/>
    </source>
</evidence>
<keyword evidence="4" id="KW-0804">Transcription</keyword>
<comment type="subcellular location">
    <subcellularLocation>
        <location evidence="1">Nucleus</location>
    </subcellularLocation>
</comment>
<protein>
    <submittedName>
        <fullName evidence="8">MYB family transcription factor</fullName>
    </submittedName>
</protein>
<evidence type="ECO:0000256" key="3">
    <source>
        <dbReference type="ARBA" id="ARBA00023125"/>
    </source>
</evidence>
<feature type="compositionally biased region" description="Basic and acidic residues" evidence="6">
    <location>
        <begin position="159"/>
        <end position="186"/>
    </location>
</feature>
<dbReference type="GO" id="GO:0005634">
    <property type="term" value="C:nucleus"/>
    <property type="evidence" value="ECO:0007669"/>
    <property type="project" value="UniProtKB-SubCell"/>
</dbReference>
<evidence type="ECO:0000256" key="5">
    <source>
        <dbReference type="ARBA" id="ARBA00023242"/>
    </source>
</evidence>
<sequence length="429" mass="46790">MDVPPPPPLFSPATERDIGREVVELEMGSAAAEFGLDFKLCAMRTVGGFLKEAAVVVQSSDGGVAKLENSVRSLEEERRKIEAFKRELPLCMLLLTDVIEGLKKELERCRGDRFVHVFQELMPIRSRCEEEGGAKLELDCKDKKNWMSSAQLWSDYSSDDNRNDDDQSVADERDGGPDRQEEKENLSLESTGGADTFVPFKGMAALVMSSKQEATPTAVLSDLALRSPTVGSASCPVSVVAGNHPVSGSASKCVGRAPPSTAGAHLSLQLQQQRKARRCWSPELHRRFILALQQLGGAQVATPKQIRELMKVDGLTNDEVKSHLQVASWLPNSQSPSIYSCLVCTDVKYRLHTRKLPNAAPPASRPVVVLGGLWVPPENHNAPPQRSVSQSGSPQSPLQLADARRAVSPTAGDSCCEEEDGKSECHNWR</sequence>
<dbReference type="SUPFAM" id="SSF46689">
    <property type="entry name" value="Homeodomain-like"/>
    <property type="match status" value="1"/>
</dbReference>
<dbReference type="Pfam" id="PF26575">
    <property type="entry name" value="HHO5_N"/>
    <property type="match status" value="1"/>
</dbReference>
<dbReference type="Proteomes" id="UP001055439">
    <property type="component" value="Chromosome 6"/>
</dbReference>
<evidence type="ECO:0000313" key="9">
    <source>
        <dbReference type="Proteomes" id="UP001055439"/>
    </source>
</evidence>
<dbReference type="OrthoDB" id="1908613at2759"/>
<evidence type="ECO:0000259" key="7">
    <source>
        <dbReference type="PROSITE" id="PS51294"/>
    </source>
</evidence>
<keyword evidence="3" id="KW-0238">DNA-binding</keyword>
<dbReference type="AlphaFoldDB" id="A0A9E7K8F3"/>
<reference evidence="8" key="1">
    <citation type="submission" date="2022-05" db="EMBL/GenBank/DDBJ databases">
        <title>The Musa troglodytarum L. genome provides insights into the mechanism of non-climacteric behaviour and enrichment of carotenoids.</title>
        <authorList>
            <person name="Wang J."/>
        </authorList>
    </citation>
    <scope>NUCLEOTIDE SEQUENCE</scope>
    <source>
        <tissue evidence="8">Leaf</tissue>
    </source>
</reference>
<dbReference type="InterPro" id="IPR017930">
    <property type="entry name" value="Myb_dom"/>
</dbReference>
<dbReference type="Gene3D" id="1.10.10.60">
    <property type="entry name" value="Homeodomain-like"/>
    <property type="match status" value="1"/>
</dbReference>
<feature type="region of interest" description="Disordered" evidence="6">
    <location>
        <begin position="376"/>
        <end position="429"/>
    </location>
</feature>
<dbReference type="NCBIfam" id="TIGR01557">
    <property type="entry name" value="myb_SHAQKYF"/>
    <property type="match status" value="1"/>
</dbReference>
<dbReference type="PANTHER" id="PTHR31003">
    <property type="entry name" value="MYB FAMILY TRANSCRIPTION FACTOR"/>
    <property type="match status" value="1"/>
</dbReference>
<accession>A0A9E7K8F3</accession>
<dbReference type="GO" id="GO:0003700">
    <property type="term" value="F:DNA-binding transcription factor activity"/>
    <property type="evidence" value="ECO:0007669"/>
    <property type="project" value="InterPro"/>
</dbReference>
<proteinExistence type="predicted"/>
<evidence type="ECO:0000256" key="1">
    <source>
        <dbReference type="ARBA" id="ARBA00004123"/>
    </source>
</evidence>
<feature type="region of interest" description="Disordered" evidence="6">
    <location>
        <begin position="154"/>
        <end position="194"/>
    </location>
</feature>
<keyword evidence="5" id="KW-0539">Nucleus</keyword>
<dbReference type="EMBL" id="CP097508">
    <property type="protein sequence ID" value="URE08194.1"/>
    <property type="molecule type" value="Genomic_DNA"/>
</dbReference>
<dbReference type="InterPro" id="IPR058673">
    <property type="entry name" value="HHO5-like_N"/>
</dbReference>
<feature type="compositionally biased region" description="Low complexity" evidence="6">
    <location>
        <begin position="376"/>
        <end position="399"/>
    </location>
</feature>
<evidence type="ECO:0000256" key="2">
    <source>
        <dbReference type="ARBA" id="ARBA00023015"/>
    </source>
</evidence>